<name>A0AAE9ZXD5_9BACT</name>
<accession>A0AAE9ZXD5</accession>
<sequence length="154" mass="16913">MTPRLITSLSALTLATVFGGCASTTTSPAKATASAYAGATSFPRDAMKELRLGMTQREVLALVGQPAEKEPASAANGEAETWRYFNTTDPVYRDVAIEMEEVAYVDPITGIARTILDPRPEMERITTRETFFLVFNQKGILADLDYDAVRSRER</sequence>
<reference evidence="2" key="1">
    <citation type="submission" date="2023-03" db="EMBL/GenBank/DDBJ databases">
        <title>Lomoglobus Profundus gen. nov., sp. nov., a novel member of the phylum Verrucomicrobia, isolated from deep-marine sediment of South China Sea.</title>
        <authorList>
            <person name="Ahmad T."/>
            <person name="Ishaq S.E."/>
            <person name="Wang F."/>
        </authorList>
    </citation>
    <scope>NUCLEOTIDE SEQUENCE</scope>
    <source>
        <strain evidence="2">LMO-M01</strain>
    </source>
</reference>
<feature type="signal peptide" evidence="1">
    <location>
        <begin position="1"/>
        <end position="22"/>
    </location>
</feature>
<keyword evidence="3" id="KW-1185">Reference proteome</keyword>
<dbReference type="PROSITE" id="PS51257">
    <property type="entry name" value="PROKAR_LIPOPROTEIN"/>
    <property type="match status" value="1"/>
</dbReference>
<dbReference type="RefSeq" id="WP_330931891.1">
    <property type="nucleotide sequence ID" value="NZ_CP119075.1"/>
</dbReference>
<protein>
    <recommendedName>
        <fullName evidence="4">Outer membrane protein assembly factor BamE</fullName>
    </recommendedName>
</protein>
<organism evidence="2 3">
    <name type="scientific">Synoicihabitans lomoniglobus</name>
    <dbReference type="NCBI Taxonomy" id="2909285"/>
    <lineage>
        <taxon>Bacteria</taxon>
        <taxon>Pseudomonadati</taxon>
        <taxon>Verrucomicrobiota</taxon>
        <taxon>Opitutia</taxon>
        <taxon>Opitutales</taxon>
        <taxon>Opitutaceae</taxon>
        <taxon>Synoicihabitans</taxon>
    </lineage>
</organism>
<dbReference type="KEGG" id="slom:PXH66_21065"/>
<keyword evidence="1" id="KW-0732">Signal</keyword>
<evidence type="ECO:0000313" key="2">
    <source>
        <dbReference type="EMBL" id="WED64844.1"/>
    </source>
</evidence>
<gene>
    <name evidence="2" type="ORF">PXH66_21065</name>
</gene>
<dbReference type="EMBL" id="CP119075">
    <property type="protein sequence ID" value="WED64844.1"/>
    <property type="molecule type" value="Genomic_DNA"/>
</dbReference>
<feature type="chain" id="PRO_5042031203" description="Outer membrane protein assembly factor BamE" evidence="1">
    <location>
        <begin position="23"/>
        <end position="154"/>
    </location>
</feature>
<proteinExistence type="predicted"/>
<evidence type="ECO:0000256" key="1">
    <source>
        <dbReference type="SAM" id="SignalP"/>
    </source>
</evidence>
<dbReference type="Proteomes" id="UP001218638">
    <property type="component" value="Chromosome"/>
</dbReference>
<evidence type="ECO:0000313" key="3">
    <source>
        <dbReference type="Proteomes" id="UP001218638"/>
    </source>
</evidence>
<dbReference type="AlphaFoldDB" id="A0AAE9ZXD5"/>
<evidence type="ECO:0008006" key="4">
    <source>
        <dbReference type="Google" id="ProtNLM"/>
    </source>
</evidence>